<dbReference type="NCBIfam" id="TIGR03344">
    <property type="entry name" value="VI_effect_Hcp1"/>
    <property type="match status" value="1"/>
</dbReference>
<dbReference type="OrthoDB" id="5674026at2"/>
<dbReference type="EMBL" id="FRFG01000005">
    <property type="protein sequence ID" value="SHO54565.1"/>
    <property type="molecule type" value="Genomic_DNA"/>
</dbReference>
<dbReference type="InterPro" id="IPR008514">
    <property type="entry name" value="T6SS_Hcp"/>
</dbReference>
<protein>
    <submittedName>
        <fullName evidence="1">Major exported protein</fullName>
    </submittedName>
</protein>
<gene>
    <name evidence="1" type="primary">hcpA_2</name>
    <name evidence="1" type="ORF">VQ7734_00279</name>
</gene>
<dbReference type="PANTHER" id="PTHR34319:SF7">
    <property type="entry name" value="HNH ENDONUCLEASE DOMAIN-CONTAINING PROTEIN"/>
    <property type="match status" value="1"/>
</dbReference>
<dbReference type="Gene3D" id="2.30.110.20">
    <property type="entry name" value="Hcp1-like"/>
    <property type="match status" value="1"/>
</dbReference>
<sequence>MAHVAYITINGEKQGMISSGCNTKDSMGNKFQETHADEITVLSCQHNMMKSPQQHGKSHAPIVITKNVDKSSPLLSTAFAKQEHLDCTIHFYRTNEQGYNEKFYSIELKKALISGFSFSLPHTVHAHNEEMHEVLELSYKEIIWNHNVSGTMGYDNWDQAGWLES</sequence>
<dbReference type="InterPro" id="IPR036624">
    <property type="entry name" value="Hcp1-lik_sf"/>
</dbReference>
<name>A0A1M7YPQ1_9VIBR</name>
<accession>A0A1M7YPQ1</accession>
<evidence type="ECO:0000313" key="2">
    <source>
        <dbReference type="Proteomes" id="UP000184600"/>
    </source>
</evidence>
<dbReference type="InterPro" id="IPR052947">
    <property type="entry name" value="T6SS_Hcp1_domain"/>
</dbReference>
<organism evidence="1 2">
    <name type="scientific">Vibrio quintilis</name>
    <dbReference type="NCBI Taxonomy" id="1117707"/>
    <lineage>
        <taxon>Bacteria</taxon>
        <taxon>Pseudomonadati</taxon>
        <taxon>Pseudomonadota</taxon>
        <taxon>Gammaproteobacteria</taxon>
        <taxon>Vibrionales</taxon>
        <taxon>Vibrionaceae</taxon>
        <taxon>Vibrio</taxon>
    </lineage>
</organism>
<dbReference type="STRING" id="1117707.VQ7734_00279"/>
<proteinExistence type="predicted"/>
<dbReference type="Proteomes" id="UP000184600">
    <property type="component" value="Unassembled WGS sequence"/>
</dbReference>
<reference evidence="2" key="1">
    <citation type="submission" date="2016-12" db="EMBL/GenBank/DDBJ databases">
        <authorList>
            <person name="Rodrigo-Torres L."/>
            <person name="Arahal R.D."/>
            <person name="Lucena T."/>
        </authorList>
    </citation>
    <scope>NUCLEOTIDE SEQUENCE [LARGE SCALE GENOMIC DNA]</scope>
</reference>
<dbReference type="PANTHER" id="PTHR34319">
    <property type="entry name" value="MAJOR EXPORTED PROTEIN"/>
    <property type="match status" value="1"/>
</dbReference>
<dbReference type="AlphaFoldDB" id="A0A1M7YPQ1"/>
<keyword evidence="2" id="KW-1185">Reference proteome</keyword>
<evidence type="ECO:0000313" key="1">
    <source>
        <dbReference type="EMBL" id="SHO54565.1"/>
    </source>
</evidence>
<dbReference type="RefSeq" id="WP_073579573.1">
    <property type="nucleotide sequence ID" value="NZ_AP024898.1"/>
</dbReference>
<dbReference type="Pfam" id="PF05638">
    <property type="entry name" value="T6SS_HCP"/>
    <property type="match status" value="1"/>
</dbReference>
<dbReference type="SUPFAM" id="SSF141452">
    <property type="entry name" value="Hcp1-like"/>
    <property type="match status" value="1"/>
</dbReference>